<feature type="compositionally biased region" description="Pro residues" evidence="1">
    <location>
        <begin position="212"/>
        <end position="223"/>
    </location>
</feature>
<comment type="caution">
    <text evidence="2">The sequence shown here is derived from an EMBL/GenBank/DDBJ whole genome shotgun (WGS) entry which is preliminary data.</text>
</comment>
<proteinExistence type="predicted"/>
<organism evidence="2 3">
    <name type="scientific">Nonomuraea spiralis</name>
    <dbReference type="NCBI Taxonomy" id="46182"/>
    <lineage>
        <taxon>Bacteria</taxon>
        <taxon>Bacillati</taxon>
        <taxon>Actinomycetota</taxon>
        <taxon>Actinomycetes</taxon>
        <taxon>Streptosporangiales</taxon>
        <taxon>Streptosporangiaceae</taxon>
        <taxon>Nonomuraea</taxon>
    </lineage>
</organism>
<accession>A0ABV5IAK0</accession>
<reference evidence="2 3" key="1">
    <citation type="submission" date="2024-09" db="EMBL/GenBank/DDBJ databases">
        <authorList>
            <person name="Sun Q."/>
            <person name="Mori K."/>
        </authorList>
    </citation>
    <scope>NUCLEOTIDE SEQUENCE [LARGE SCALE GENOMIC DNA]</scope>
    <source>
        <strain evidence="2 3">CCM 3426</strain>
    </source>
</reference>
<dbReference type="RefSeq" id="WP_189646820.1">
    <property type="nucleotide sequence ID" value="NZ_BMRC01000003.1"/>
</dbReference>
<evidence type="ECO:0000313" key="2">
    <source>
        <dbReference type="EMBL" id="MFB9200975.1"/>
    </source>
</evidence>
<sequence>MTALDSLLAGLARERATGALRLGRNGTVFLSDGRVTYMECAQTPGVERLFAARGRVSESALRALQADGGRARLLQEGPVTLAELQYAVLGVVLDAAFFLLPVTGVRPKFRPGEEHWLGGQWFFDVPELVRECARRRDQLTGIWPSSDVDTQPVRPIPRLPGHGVALSQVQWEVVVRADQKATPLELARHLGRSGYSVLLAVRKLAAAGLLAPPDPARPAATPPRRPDDTPGTADPPPRQVPSPDPLPRRVPSPVPVPARTGEGGSHQAAGPRPTADPTDLTLLRRLKKALEEMP</sequence>
<feature type="compositionally biased region" description="Pro residues" evidence="1">
    <location>
        <begin position="233"/>
        <end position="256"/>
    </location>
</feature>
<evidence type="ECO:0008006" key="4">
    <source>
        <dbReference type="Google" id="ProtNLM"/>
    </source>
</evidence>
<keyword evidence="3" id="KW-1185">Reference proteome</keyword>
<feature type="region of interest" description="Disordered" evidence="1">
    <location>
        <begin position="210"/>
        <end position="280"/>
    </location>
</feature>
<dbReference type="Proteomes" id="UP001589647">
    <property type="component" value="Unassembled WGS sequence"/>
</dbReference>
<evidence type="ECO:0000313" key="3">
    <source>
        <dbReference type="Proteomes" id="UP001589647"/>
    </source>
</evidence>
<dbReference type="EMBL" id="JBHMEI010000003">
    <property type="protein sequence ID" value="MFB9200975.1"/>
    <property type="molecule type" value="Genomic_DNA"/>
</dbReference>
<name>A0ABV5IAK0_9ACTN</name>
<gene>
    <name evidence="2" type="ORF">ACFFV7_07215</name>
</gene>
<evidence type="ECO:0000256" key="1">
    <source>
        <dbReference type="SAM" id="MobiDB-lite"/>
    </source>
</evidence>
<protein>
    <recommendedName>
        <fullName evidence="4">ADAM 12 protein</fullName>
    </recommendedName>
</protein>